<reference evidence="1 2" key="1">
    <citation type="submission" date="2018-02" db="EMBL/GenBank/DDBJ databases">
        <title>Genome sequencing of Solimonas sp. HR-BB.</title>
        <authorList>
            <person name="Lee Y."/>
            <person name="Jeon C.O."/>
        </authorList>
    </citation>
    <scope>NUCLEOTIDE SEQUENCE [LARGE SCALE GENOMIC DNA]</scope>
    <source>
        <strain evidence="1 2">HR-BB</strain>
    </source>
</reference>
<proteinExistence type="predicted"/>
<sequence>MMGMWALDPWDNDGAADWYGDLMDKTKLRSAWLEGISADPVESPDIVRAAAALFVMLGRVYVWPIKKFDEDLEKAISALERVVSNDSYQEAPELVQQISREIEELKSRRKPAQGGEAVKSAKPWWAFWK</sequence>
<gene>
    <name evidence="1" type="ORF">C3942_09565</name>
</gene>
<organism evidence="1 2">
    <name type="scientific">Solimonas fluminis</name>
    <dbReference type="NCBI Taxonomy" id="2086571"/>
    <lineage>
        <taxon>Bacteria</taxon>
        <taxon>Pseudomonadati</taxon>
        <taxon>Pseudomonadota</taxon>
        <taxon>Gammaproteobacteria</taxon>
        <taxon>Nevskiales</taxon>
        <taxon>Nevskiaceae</taxon>
        <taxon>Solimonas</taxon>
    </lineage>
</organism>
<evidence type="ECO:0000313" key="1">
    <source>
        <dbReference type="EMBL" id="PPE74266.1"/>
    </source>
</evidence>
<dbReference type="EMBL" id="PSNW01000004">
    <property type="protein sequence ID" value="PPE74266.1"/>
    <property type="molecule type" value="Genomic_DNA"/>
</dbReference>
<dbReference type="Proteomes" id="UP000238220">
    <property type="component" value="Unassembled WGS sequence"/>
</dbReference>
<comment type="caution">
    <text evidence="1">The sequence shown here is derived from an EMBL/GenBank/DDBJ whole genome shotgun (WGS) entry which is preliminary data.</text>
</comment>
<evidence type="ECO:0008006" key="3">
    <source>
        <dbReference type="Google" id="ProtNLM"/>
    </source>
</evidence>
<dbReference type="AlphaFoldDB" id="A0A2S5TH07"/>
<protein>
    <recommendedName>
        <fullName evidence="3">DUF4259 domain-containing protein</fullName>
    </recommendedName>
</protein>
<name>A0A2S5TH07_9GAMM</name>
<keyword evidence="2" id="KW-1185">Reference proteome</keyword>
<accession>A0A2S5TH07</accession>
<evidence type="ECO:0000313" key="2">
    <source>
        <dbReference type="Proteomes" id="UP000238220"/>
    </source>
</evidence>